<protein>
    <submittedName>
        <fullName evidence="1">Unnamed protein product</fullName>
    </submittedName>
</protein>
<dbReference type="EMBL" id="BSXT01002166">
    <property type="protein sequence ID" value="GMF47576.1"/>
    <property type="molecule type" value="Genomic_DNA"/>
</dbReference>
<evidence type="ECO:0000313" key="1">
    <source>
        <dbReference type="EMBL" id="GMF47576.1"/>
    </source>
</evidence>
<dbReference type="Proteomes" id="UP001165121">
    <property type="component" value="Unassembled WGS sequence"/>
</dbReference>
<sequence length="222" mass="24780">MCSFCSAACVETFKHDAAPDVEPSPTNSNGISASSQATKYDVADLLDDQPATDAIPSHQTTFGVPDNLEHYKTPRSRDPVWDVIHLLKSPIAINGTYVQFVRKRNSLYRTFLKDTTELIQSEYDLVGSIRFLNLMHDLWTNTSKNCIIGASISFIDHGWRFVDLAVLSVTKNEGHDPVQVAETINSKLHELFSLDVEKMVKFSISDTAPAARKVSREFDTTL</sequence>
<dbReference type="AlphaFoldDB" id="A0A9W6XXW5"/>
<accession>A0A9W6XXW5</accession>
<comment type="caution">
    <text evidence="1">The sequence shown here is derived from an EMBL/GenBank/DDBJ whole genome shotgun (WGS) entry which is preliminary data.</text>
</comment>
<keyword evidence="2" id="KW-1185">Reference proteome</keyword>
<proteinExistence type="predicted"/>
<gene>
    <name evidence="1" type="ORF">Pfra01_001803500</name>
</gene>
<dbReference type="OrthoDB" id="128218at2759"/>
<organism evidence="1 2">
    <name type="scientific">Phytophthora fragariaefolia</name>
    <dbReference type="NCBI Taxonomy" id="1490495"/>
    <lineage>
        <taxon>Eukaryota</taxon>
        <taxon>Sar</taxon>
        <taxon>Stramenopiles</taxon>
        <taxon>Oomycota</taxon>
        <taxon>Peronosporomycetes</taxon>
        <taxon>Peronosporales</taxon>
        <taxon>Peronosporaceae</taxon>
        <taxon>Phytophthora</taxon>
    </lineage>
</organism>
<name>A0A9W6XXW5_9STRA</name>
<reference evidence="1" key="1">
    <citation type="submission" date="2023-04" db="EMBL/GenBank/DDBJ databases">
        <title>Phytophthora fragariaefolia NBRC 109709.</title>
        <authorList>
            <person name="Ichikawa N."/>
            <person name="Sato H."/>
            <person name="Tonouchi N."/>
        </authorList>
    </citation>
    <scope>NUCLEOTIDE SEQUENCE</scope>
    <source>
        <strain evidence="1">NBRC 109709</strain>
    </source>
</reference>
<evidence type="ECO:0000313" key="2">
    <source>
        <dbReference type="Proteomes" id="UP001165121"/>
    </source>
</evidence>